<reference evidence="2 3" key="1">
    <citation type="submission" date="2022-10" db="EMBL/GenBank/DDBJ databases">
        <authorList>
            <person name="Xie J."/>
            <person name="Shen N."/>
        </authorList>
    </citation>
    <scope>NUCLEOTIDE SEQUENCE [LARGE SCALE GENOMIC DNA]</scope>
    <source>
        <strain evidence="2 3">DSM 41681</strain>
    </source>
</reference>
<evidence type="ECO:0000313" key="2">
    <source>
        <dbReference type="EMBL" id="MEB3963703.1"/>
    </source>
</evidence>
<keyword evidence="1" id="KW-0812">Transmembrane</keyword>
<name>A0ABU6CG70_9ACTN</name>
<feature type="transmembrane region" description="Helical" evidence="1">
    <location>
        <begin position="12"/>
        <end position="31"/>
    </location>
</feature>
<keyword evidence="1" id="KW-1133">Transmembrane helix</keyword>
<evidence type="ECO:0000313" key="3">
    <source>
        <dbReference type="Proteomes" id="UP001352223"/>
    </source>
</evidence>
<gene>
    <name evidence="2" type="ORF">OKJ48_26180</name>
</gene>
<dbReference type="Proteomes" id="UP001352223">
    <property type="component" value="Unassembled WGS sequence"/>
</dbReference>
<organism evidence="2 3">
    <name type="scientific">Streptomyces kunmingensis</name>
    <dbReference type="NCBI Taxonomy" id="68225"/>
    <lineage>
        <taxon>Bacteria</taxon>
        <taxon>Bacillati</taxon>
        <taxon>Actinomycetota</taxon>
        <taxon>Actinomycetes</taxon>
        <taxon>Kitasatosporales</taxon>
        <taxon>Streptomycetaceae</taxon>
        <taxon>Streptomyces</taxon>
    </lineage>
</organism>
<accession>A0ABU6CG70</accession>
<comment type="caution">
    <text evidence="2">The sequence shown here is derived from an EMBL/GenBank/DDBJ whole genome shotgun (WGS) entry which is preliminary data.</text>
</comment>
<protein>
    <submittedName>
        <fullName evidence="2">Uncharacterized protein</fullName>
    </submittedName>
</protein>
<keyword evidence="3" id="KW-1185">Reference proteome</keyword>
<dbReference type="RefSeq" id="WP_324771435.1">
    <property type="nucleotide sequence ID" value="NZ_BAAATS010000065.1"/>
</dbReference>
<sequence>MPEHVSFLQQIGLAILAVATVAWVVGLIRLVRVVAFPPPRQPTRSLPLGALPGQSRAPALESVPLTADEQDAFAGLVRQFSRR</sequence>
<keyword evidence="1" id="KW-0472">Membrane</keyword>
<dbReference type="EMBL" id="JAOZYB010000275">
    <property type="protein sequence ID" value="MEB3963703.1"/>
    <property type="molecule type" value="Genomic_DNA"/>
</dbReference>
<proteinExistence type="predicted"/>
<evidence type="ECO:0000256" key="1">
    <source>
        <dbReference type="SAM" id="Phobius"/>
    </source>
</evidence>